<comment type="function">
    <text evidence="6">Methylates ribosomal protein L11.</text>
</comment>
<dbReference type="InterPro" id="IPR004498">
    <property type="entry name" value="Ribosomal_PrmA_MeTrfase"/>
</dbReference>
<organism evidence="7 8">
    <name type="scientific">Anaerosphaera multitolerans</name>
    <dbReference type="NCBI Taxonomy" id="2487351"/>
    <lineage>
        <taxon>Bacteria</taxon>
        <taxon>Bacillati</taxon>
        <taxon>Bacillota</taxon>
        <taxon>Tissierellia</taxon>
        <taxon>Tissierellales</taxon>
        <taxon>Peptoniphilaceae</taxon>
        <taxon>Anaerosphaera</taxon>
    </lineage>
</organism>
<evidence type="ECO:0000256" key="1">
    <source>
        <dbReference type="ARBA" id="ARBA00009741"/>
    </source>
</evidence>
<evidence type="ECO:0000256" key="6">
    <source>
        <dbReference type="HAMAP-Rule" id="MF_00735"/>
    </source>
</evidence>
<dbReference type="GO" id="GO:0005840">
    <property type="term" value="C:ribosome"/>
    <property type="evidence" value="ECO:0007669"/>
    <property type="project" value="UniProtKB-KW"/>
</dbReference>
<evidence type="ECO:0000256" key="2">
    <source>
        <dbReference type="ARBA" id="ARBA00022490"/>
    </source>
</evidence>
<evidence type="ECO:0000256" key="5">
    <source>
        <dbReference type="ARBA" id="ARBA00022691"/>
    </source>
</evidence>
<feature type="binding site" evidence="6">
    <location>
        <position position="237"/>
    </location>
    <ligand>
        <name>S-adenosyl-L-methionine</name>
        <dbReference type="ChEBI" id="CHEBI:59789"/>
    </ligand>
</feature>
<dbReference type="Pfam" id="PF06325">
    <property type="entry name" value="PrmA"/>
    <property type="match status" value="1"/>
</dbReference>
<comment type="similarity">
    <text evidence="1 6">Belongs to the methyltransferase superfamily. PrmA family.</text>
</comment>
<feature type="binding site" evidence="6">
    <location>
        <position position="194"/>
    </location>
    <ligand>
        <name>S-adenosyl-L-methionine</name>
        <dbReference type="ChEBI" id="CHEBI:59789"/>
    </ligand>
</feature>
<dbReference type="SUPFAM" id="SSF53335">
    <property type="entry name" value="S-adenosyl-L-methionine-dependent methyltransferases"/>
    <property type="match status" value="1"/>
</dbReference>
<proteinExistence type="inferred from homology"/>
<dbReference type="HAMAP" id="MF_00735">
    <property type="entry name" value="Methyltr_PrmA"/>
    <property type="match status" value="1"/>
</dbReference>
<dbReference type="GO" id="GO:0032259">
    <property type="term" value="P:methylation"/>
    <property type="evidence" value="ECO:0007669"/>
    <property type="project" value="UniProtKB-KW"/>
</dbReference>
<sequence length="301" mass="33829">MKYIELVVNTFDSMREEVVDVLYECEVYTFEESTAKTFEELSQDEKNWDFVGEEVFSLKKGILIIKCYFSKDEVEIVKKIKTKLEEKNIDVTISETDDSDWANNWKQYYHPVEIGSKITIKPTWENYENKNRIVVEIDPGMAFGTGTHETTSLCIEALEKYLKPLDIVFDIGCGSGILGIAALKLGAEKVTAVDIDPKAIEATKNNAYLNNVLDKMTIYKGNLLDVVEGKADVIVSNIIAEIISDMILDLKSSLNNRGIFISSGIIIEKINLVKDALLSSGFEVLEVKEENGWASIVGRVK</sequence>
<comment type="caution">
    <text evidence="7">The sequence shown here is derived from an EMBL/GenBank/DDBJ whole genome shotgun (WGS) entry which is preliminary data.</text>
</comment>
<dbReference type="EMBL" id="RLIH01000003">
    <property type="protein sequence ID" value="RVU55335.1"/>
    <property type="molecule type" value="Genomic_DNA"/>
</dbReference>
<dbReference type="CDD" id="cd02440">
    <property type="entry name" value="AdoMet_MTases"/>
    <property type="match status" value="1"/>
</dbReference>
<dbReference type="InterPro" id="IPR050078">
    <property type="entry name" value="Ribosomal_L11_MeTrfase_PrmA"/>
</dbReference>
<name>A0A437S8B6_9FIRM</name>
<keyword evidence="7" id="KW-0687">Ribonucleoprotein</keyword>
<dbReference type="EC" id="2.1.1.-" evidence="6"/>
<feature type="binding site" evidence="6">
    <location>
        <position position="151"/>
    </location>
    <ligand>
        <name>S-adenosyl-L-methionine</name>
        <dbReference type="ChEBI" id="CHEBI:59789"/>
    </ligand>
</feature>
<dbReference type="GO" id="GO:0016279">
    <property type="term" value="F:protein-lysine N-methyltransferase activity"/>
    <property type="evidence" value="ECO:0007669"/>
    <property type="project" value="RHEA"/>
</dbReference>
<dbReference type="Proteomes" id="UP000288812">
    <property type="component" value="Unassembled WGS sequence"/>
</dbReference>
<keyword evidence="4 6" id="KW-0808">Transferase</keyword>
<dbReference type="RefSeq" id="WP_127723849.1">
    <property type="nucleotide sequence ID" value="NZ_RLIH01000003.1"/>
</dbReference>
<comment type="subcellular location">
    <subcellularLocation>
        <location evidence="6">Cytoplasm</location>
    </subcellularLocation>
</comment>
<keyword evidence="8" id="KW-1185">Reference proteome</keyword>
<keyword evidence="7" id="KW-0689">Ribosomal protein</keyword>
<dbReference type="OrthoDB" id="9785995at2"/>
<dbReference type="InterPro" id="IPR029063">
    <property type="entry name" value="SAM-dependent_MTases_sf"/>
</dbReference>
<dbReference type="PIRSF" id="PIRSF000401">
    <property type="entry name" value="RPL11_MTase"/>
    <property type="match status" value="1"/>
</dbReference>
<dbReference type="NCBIfam" id="TIGR00406">
    <property type="entry name" value="prmA"/>
    <property type="match status" value="1"/>
</dbReference>
<evidence type="ECO:0000313" key="8">
    <source>
        <dbReference type="Proteomes" id="UP000288812"/>
    </source>
</evidence>
<gene>
    <name evidence="6" type="primary">prmA</name>
    <name evidence="7" type="ORF">EF514_03430</name>
</gene>
<evidence type="ECO:0000313" key="7">
    <source>
        <dbReference type="EMBL" id="RVU55335.1"/>
    </source>
</evidence>
<dbReference type="Gene3D" id="3.40.50.150">
    <property type="entry name" value="Vaccinia Virus protein VP39"/>
    <property type="match status" value="1"/>
</dbReference>
<dbReference type="AlphaFoldDB" id="A0A437S8B6"/>
<feature type="binding site" evidence="6">
    <location>
        <position position="172"/>
    </location>
    <ligand>
        <name>S-adenosyl-L-methionine</name>
        <dbReference type="ChEBI" id="CHEBI:59789"/>
    </ligand>
</feature>
<accession>A0A437S8B6</accession>
<dbReference type="PANTHER" id="PTHR43648">
    <property type="entry name" value="ELECTRON TRANSFER FLAVOPROTEIN BETA SUBUNIT LYSINE METHYLTRANSFERASE"/>
    <property type="match status" value="1"/>
</dbReference>
<dbReference type="PANTHER" id="PTHR43648:SF1">
    <property type="entry name" value="ELECTRON TRANSFER FLAVOPROTEIN BETA SUBUNIT LYSINE METHYLTRANSFERASE"/>
    <property type="match status" value="1"/>
</dbReference>
<keyword evidence="3 6" id="KW-0489">Methyltransferase</keyword>
<comment type="catalytic activity">
    <reaction evidence="6">
        <text>L-lysyl-[protein] + 3 S-adenosyl-L-methionine = N(6),N(6),N(6)-trimethyl-L-lysyl-[protein] + 3 S-adenosyl-L-homocysteine + 3 H(+)</text>
        <dbReference type="Rhea" id="RHEA:54192"/>
        <dbReference type="Rhea" id="RHEA-COMP:9752"/>
        <dbReference type="Rhea" id="RHEA-COMP:13826"/>
        <dbReference type="ChEBI" id="CHEBI:15378"/>
        <dbReference type="ChEBI" id="CHEBI:29969"/>
        <dbReference type="ChEBI" id="CHEBI:57856"/>
        <dbReference type="ChEBI" id="CHEBI:59789"/>
        <dbReference type="ChEBI" id="CHEBI:61961"/>
    </reaction>
</comment>
<dbReference type="GO" id="GO:0005737">
    <property type="term" value="C:cytoplasm"/>
    <property type="evidence" value="ECO:0007669"/>
    <property type="project" value="UniProtKB-SubCell"/>
</dbReference>
<keyword evidence="5 6" id="KW-0949">S-adenosyl-L-methionine</keyword>
<reference evidence="7 8" key="1">
    <citation type="submission" date="2018-11" db="EMBL/GenBank/DDBJ databases">
        <title>Genome sequencing and assembly of Anaerosphaera sp. nov., GS7-6-2.</title>
        <authorList>
            <person name="Rettenmaier R."/>
            <person name="Liebl W."/>
            <person name="Zverlov V."/>
        </authorList>
    </citation>
    <scope>NUCLEOTIDE SEQUENCE [LARGE SCALE GENOMIC DNA]</scope>
    <source>
        <strain evidence="7 8">GS7-6-2</strain>
    </source>
</reference>
<evidence type="ECO:0000256" key="3">
    <source>
        <dbReference type="ARBA" id="ARBA00022603"/>
    </source>
</evidence>
<evidence type="ECO:0000256" key="4">
    <source>
        <dbReference type="ARBA" id="ARBA00022679"/>
    </source>
</evidence>
<protein>
    <recommendedName>
        <fullName evidence="6">Ribosomal protein L11 methyltransferase</fullName>
        <shortName evidence="6">L11 Mtase</shortName>
        <ecNumber evidence="6">2.1.1.-</ecNumber>
    </recommendedName>
</protein>
<keyword evidence="2 6" id="KW-0963">Cytoplasm</keyword>